<name>A0AAI9MV50_PROST</name>
<sequence>MDIEIEKHNKGFTLIEMLVVMFICSVALLPALYSWQQQQKKLQLVDAARQVSVFIYRHFMEGIYLNQHRVLFIDTTQGDWKLTFKEATNQRQIAVLASTPYAGVEIQSVSRLSVDFYGKQGTSRAFSLKLKNNFGQITIVLSALGRLRHCSNNKIVGIPRC</sequence>
<comment type="caution">
    <text evidence="3">The sequence shown here is derived from an EMBL/GenBank/DDBJ whole genome shotgun (WGS) entry which is preliminary data.</text>
</comment>
<evidence type="ECO:0000313" key="5">
    <source>
        <dbReference type="Proteomes" id="UP001495779"/>
    </source>
</evidence>
<keyword evidence="2" id="KW-0472">Membrane</keyword>
<keyword evidence="2" id="KW-0812">Transmembrane</keyword>
<dbReference type="SUPFAM" id="SSF54523">
    <property type="entry name" value="Pili subunits"/>
    <property type="match status" value="1"/>
</dbReference>
<protein>
    <submittedName>
        <fullName evidence="3">Prepilin-type N-terminal cleavage/methylation domain-containing protein</fullName>
    </submittedName>
</protein>
<dbReference type="GO" id="GO:0016020">
    <property type="term" value="C:membrane"/>
    <property type="evidence" value="ECO:0007669"/>
    <property type="project" value="UniProtKB-SubCell"/>
</dbReference>
<evidence type="ECO:0000313" key="4">
    <source>
        <dbReference type="EMBL" id="MER5075688.1"/>
    </source>
</evidence>
<dbReference type="EMBL" id="JAGSRH010000002">
    <property type="protein sequence ID" value="MER5075688.1"/>
    <property type="molecule type" value="Genomic_DNA"/>
</dbReference>
<reference evidence="4 5" key="1">
    <citation type="submission" date="2021-04" db="EMBL/GenBank/DDBJ databases">
        <title>Determining the burden of carbapenem-resistant Enterobacterales from a tertiary public heath setting in Bangladesh: a clinical, epidemiological, and molecular study.</title>
        <authorList>
            <person name="Farzana R."/>
            <person name="Walsh T.R."/>
        </authorList>
    </citation>
    <scope>NUCLEOTIDE SEQUENCE [LARGE SCALE GENOMIC DNA]</scope>
    <source>
        <strain evidence="4">Dmpro_s316</strain>
        <strain evidence="5">dmpro_s316</strain>
    </source>
</reference>
<dbReference type="InterPro" id="IPR045584">
    <property type="entry name" value="Pilin-like"/>
</dbReference>
<comment type="subcellular location">
    <subcellularLocation>
        <location evidence="1">Membrane</location>
        <topology evidence="1">Single-pass membrane protein</topology>
    </subcellularLocation>
</comment>
<dbReference type="Proteomes" id="UP001495779">
    <property type="component" value="Unassembled WGS sequence"/>
</dbReference>
<keyword evidence="2" id="KW-1133">Transmembrane helix</keyword>
<dbReference type="EMBL" id="AAZDVE040000003">
    <property type="protein sequence ID" value="EMP9431683.1"/>
    <property type="molecule type" value="Genomic_DNA"/>
</dbReference>
<dbReference type="RefSeq" id="WP_154622503.1">
    <property type="nucleotide sequence ID" value="NZ_CP095443.1"/>
</dbReference>
<evidence type="ECO:0000256" key="2">
    <source>
        <dbReference type="SAM" id="Phobius"/>
    </source>
</evidence>
<proteinExistence type="predicted"/>
<dbReference type="AlphaFoldDB" id="A0AAI9MV50"/>
<feature type="transmembrane region" description="Helical" evidence="2">
    <location>
        <begin position="12"/>
        <end position="35"/>
    </location>
</feature>
<gene>
    <name evidence="3" type="ORF">JRA39_000696</name>
    <name evidence="4" type="ORF">KDV35_02175</name>
</gene>
<accession>A0AAI9MV50</accession>
<organism evidence="3">
    <name type="scientific">Providencia stuartii</name>
    <dbReference type="NCBI Taxonomy" id="588"/>
    <lineage>
        <taxon>Bacteria</taxon>
        <taxon>Pseudomonadati</taxon>
        <taxon>Pseudomonadota</taxon>
        <taxon>Gammaproteobacteria</taxon>
        <taxon>Enterobacterales</taxon>
        <taxon>Morganellaceae</taxon>
        <taxon>Providencia</taxon>
    </lineage>
</organism>
<evidence type="ECO:0000313" key="3">
    <source>
        <dbReference type="EMBL" id="EMP9431683.1"/>
    </source>
</evidence>
<dbReference type="Pfam" id="PF07963">
    <property type="entry name" value="N_methyl"/>
    <property type="match status" value="1"/>
</dbReference>
<reference evidence="3" key="2">
    <citation type="submission" date="2024-02" db="EMBL/GenBank/DDBJ databases">
        <authorList>
            <consortium name="Clinical and Environmental Microbiology Branch: Whole genome sequencing antimicrobial resistance pathogens in the healthcare setting"/>
        </authorList>
    </citation>
    <scope>NUCLEOTIDE SEQUENCE</scope>
    <source>
        <strain evidence="3">2020GO-00142</strain>
    </source>
</reference>
<dbReference type="NCBIfam" id="TIGR02532">
    <property type="entry name" value="IV_pilin_GFxxxE"/>
    <property type="match status" value="1"/>
</dbReference>
<evidence type="ECO:0000256" key="1">
    <source>
        <dbReference type="ARBA" id="ARBA00004167"/>
    </source>
</evidence>
<dbReference type="InterPro" id="IPR012902">
    <property type="entry name" value="N_methyl_site"/>
</dbReference>